<accession>A0A7R8AUU0</accession>
<evidence type="ECO:0000259" key="1">
    <source>
        <dbReference type="Pfam" id="PF06985"/>
    </source>
</evidence>
<dbReference type="Proteomes" id="UP000654913">
    <property type="component" value="Chromosome 8"/>
</dbReference>
<dbReference type="GeneID" id="64980217"/>
<gene>
    <name evidence="2" type="ORF">APUU_80523A</name>
</gene>
<name>A0A7R8AUU0_9EURO</name>
<keyword evidence="3" id="KW-1185">Reference proteome</keyword>
<protein>
    <recommendedName>
        <fullName evidence="1">Heterokaryon incompatibility domain-containing protein</fullName>
    </recommendedName>
</protein>
<dbReference type="RefSeq" id="XP_041562406.1">
    <property type="nucleotide sequence ID" value="XM_041696814.1"/>
</dbReference>
<sequence>MHRWHESGCRRPDVSAASGLPCCSYCFAIPSLEDHTVHPQPCPVPELQDRRRMNLSWPAAVNYSGWNIGNESGIFQSDSKSGLHESEPPKSFLPELPSEDSIRLLRLKPGTDGDPIHVDLETIHINQIPLPLYDALSYTSVKDLTDSTEPCPVFIGSYWDVAYVPTTCGKALRRLRRRKGDRLLWVDSLCINQTNPVEKNGQVHILREIYARATKVLAYVGDKPSEFGPAFSFLKEITAFQPTPGDHPAMDKSVQDSVSALLELPYFSRLWVLQETLMARELELIWGDHSVRWPKRAFGGSCSGLNIPSWLFKDSKWYPFMGRDLLNVLVDASSYQCSDPRDKVFAVLGLMGEKFISPDYRLATENVYIGIAAYFTKSWDTMDFLAVAGQKDRTLDLPSWVPDWSQKLSLPSLDTVMKTWVRGEPDDLLLDGAIQIKFDGLGRTDRDIEVSSATGTMRLQGFKLCSITGQRREFGGYTYIEIPTGPRGFCVLSIPHPNYEVDETDGLFVLNEYRYPVILRKTEREGAYILVSVCALSIGSPNSTFLVPWYQRDRRGKGKPSGLNVSAMTPEEDSYLQQLYSRLEPMPPDPETNLPSMTTVRLRVLKFLMLYHPALERIERQLREDWIKWNQELGWMFRDQSAIWQFLLEVNQMISVQRTGEGKMEIKRPDFYSVSQTGRMYPSLYTWDLSRFCWSFLQPTDTTESEPELQWSPMVDRLRSHQSEIKQWAQATEKLLKHFEYTATCLGESWESFPGTQLPRKWANNHEEFLAALGPYLHHGTDMQRRPHLEPRYLWSHSEFESQLRARQEIWTLQGPEGYSGGGNVEVHALLNFLGLDLYNEQRIDIV</sequence>
<dbReference type="KEGG" id="apuu:APUU_80523A"/>
<dbReference type="InterPro" id="IPR010730">
    <property type="entry name" value="HET"/>
</dbReference>
<dbReference type="Pfam" id="PF06985">
    <property type="entry name" value="HET"/>
    <property type="match status" value="1"/>
</dbReference>
<dbReference type="PANTHER" id="PTHR24148">
    <property type="entry name" value="ANKYRIN REPEAT DOMAIN-CONTAINING PROTEIN 39 HOMOLOG-RELATED"/>
    <property type="match status" value="1"/>
</dbReference>
<evidence type="ECO:0000313" key="3">
    <source>
        <dbReference type="Proteomes" id="UP000654913"/>
    </source>
</evidence>
<dbReference type="EMBL" id="AP024450">
    <property type="protein sequence ID" value="BCS30220.1"/>
    <property type="molecule type" value="Genomic_DNA"/>
</dbReference>
<organism evidence="2 3">
    <name type="scientific">Aspergillus puulaauensis</name>
    <dbReference type="NCBI Taxonomy" id="1220207"/>
    <lineage>
        <taxon>Eukaryota</taxon>
        <taxon>Fungi</taxon>
        <taxon>Dikarya</taxon>
        <taxon>Ascomycota</taxon>
        <taxon>Pezizomycotina</taxon>
        <taxon>Eurotiomycetes</taxon>
        <taxon>Eurotiomycetidae</taxon>
        <taxon>Eurotiales</taxon>
        <taxon>Aspergillaceae</taxon>
        <taxon>Aspergillus</taxon>
    </lineage>
</organism>
<feature type="domain" description="Heterokaryon incompatibility" evidence="1">
    <location>
        <begin position="133"/>
        <end position="275"/>
    </location>
</feature>
<dbReference type="InterPro" id="IPR052895">
    <property type="entry name" value="HetReg/Transcr_Mod"/>
</dbReference>
<proteinExistence type="predicted"/>
<evidence type="ECO:0000313" key="2">
    <source>
        <dbReference type="EMBL" id="BCS30220.1"/>
    </source>
</evidence>
<dbReference type="PANTHER" id="PTHR24148:SF81">
    <property type="entry name" value="HETEROKARYON INCOMPATIBILITY DOMAIN-CONTAINING PROTEIN"/>
    <property type="match status" value="1"/>
</dbReference>
<reference evidence="2" key="1">
    <citation type="submission" date="2021-01" db="EMBL/GenBank/DDBJ databases">
        <authorList>
            <consortium name="Aspergillus puulaauensis MK2 genome sequencing consortium"/>
            <person name="Kazuki M."/>
            <person name="Futagami T."/>
        </authorList>
    </citation>
    <scope>NUCLEOTIDE SEQUENCE</scope>
    <source>
        <strain evidence="2">MK2</strain>
    </source>
</reference>
<dbReference type="AlphaFoldDB" id="A0A7R8AUU0"/>
<reference evidence="2" key="2">
    <citation type="submission" date="2021-02" db="EMBL/GenBank/DDBJ databases">
        <title>Aspergillus puulaauensis MK2 genome sequence.</title>
        <authorList>
            <person name="Futagami T."/>
            <person name="Mori K."/>
            <person name="Kadooka C."/>
            <person name="Tanaka T."/>
        </authorList>
    </citation>
    <scope>NUCLEOTIDE SEQUENCE</scope>
    <source>
        <strain evidence="2">MK2</strain>
    </source>
</reference>
<dbReference type="OrthoDB" id="2157530at2759"/>